<dbReference type="Proteomes" id="UP000032180">
    <property type="component" value="Chromosome 6"/>
</dbReference>
<feature type="transmembrane region" description="Helical" evidence="18">
    <location>
        <begin position="925"/>
        <end position="949"/>
    </location>
</feature>
<dbReference type="FunFam" id="3.80.10.10:FF:000041">
    <property type="entry name" value="LRR receptor-like serine/threonine-protein kinase ERECTA"/>
    <property type="match status" value="1"/>
</dbReference>
<evidence type="ECO:0000256" key="13">
    <source>
        <dbReference type="ARBA" id="ARBA00023136"/>
    </source>
</evidence>
<evidence type="ECO:0000256" key="17">
    <source>
        <dbReference type="ARBA" id="ARBA00048679"/>
    </source>
</evidence>
<reference evidence="20" key="3">
    <citation type="submission" date="2015-04" db="UniProtKB">
        <authorList>
            <consortium name="EnsemblPlants"/>
        </authorList>
    </citation>
    <scope>IDENTIFICATION</scope>
</reference>
<organism evidence="20 21">
    <name type="scientific">Leersia perrieri</name>
    <dbReference type="NCBI Taxonomy" id="77586"/>
    <lineage>
        <taxon>Eukaryota</taxon>
        <taxon>Viridiplantae</taxon>
        <taxon>Streptophyta</taxon>
        <taxon>Embryophyta</taxon>
        <taxon>Tracheophyta</taxon>
        <taxon>Spermatophyta</taxon>
        <taxon>Magnoliopsida</taxon>
        <taxon>Liliopsida</taxon>
        <taxon>Poales</taxon>
        <taxon>Poaceae</taxon>
        <taxon>BOP clade</taxon>
        <taxon>Oryzoideae</taxon>
        <taxon>Oryzeae</taxon>
        <taxon>Oryzinae</taxon>
        <taxon>Leersia</taxon>
    </lineage>
</organism>
<evidence type="ECO:0000259" key="19">
    <source>
        <dbReference type="Pfam" id="PF23598"/>
    </source>
</evidence>
<protein>
    <recommendedName>
        <fullName evidence="3">non-specific serine/threonine protein kinase</fullName>
        <ecNumber evidence="3">2.7.11.1</ecNumber>
    </recommendedName>
</protein>
<dbReference type="InterPro" id="IPR055414">
    <property type="entry name" value="LRR_R13L4/SHOC2-like"/>
</dbReference>
<keyword evidence="8 18" id="KW-0812">Transmembrane</keyword>
<dbReference type="eggNOG" id="KOG0619">
    <property type="taxonomic scope" value="Eukaryota"/>
</dbReference>
<evidence type="ECO:0000256" key="7">
    <source>
        <dbReference type="ARBA" id="ARBA00022614"/>
    </source>
</evidence>
<evidence type="ECO:0000313" key="21">
    <source>
        <dbReference type="Proteomes" id="UP000032180"/>
    </source>
</evidence>
<comment type="similarity">
    <text evidence="2">Belongs to the RLP family.</text>
</comment>
<keyword evidence="10" id="KW-0677">Repeat</keyword>
<dbReference type="FunFam" id="3.80.10.10:FF:001347">
    <property type="entry name" value="LRR receptor-like serine/threonine-protein kinase GSO2"/>
    <property type="match status" value="1"/>
</dbReference>
<keyword evidence="7" id="KW-0433">Leucine-rich repeat</keyword>
<dbReference type="AlphaFoldDB" id="A0A0D9WLL0"/>
<proteinExistence type="inferred from homology"/>
<evidence type="ECO:0000256" key="18">
    <source>
        <dbReference type="SAM" id="Phobius"/>
    </source>
</evidence>
<dbReference type="InterPro" id="IPR046956">
    <property type="entry name" value="RLP23-like"/>
</dbReference>
<evidence type="ECO:0000313" key="20">
    <source>
        <dbReference type="EnsemblPlants" id="LPERR06G02220.1"/>
    </source>
</evidence>
<dbReference type="PANTHER" id="PTHR48063">
    <property type="entry name" value="LRR RECEPTOR-LIKE KINASE"/>
    <property type="match status" value="1"/>
</dbReference>
<evidence type="ECO:0000256" key="1">
    <source>
        <dbReference type="ARBA" id="ARBA00004251"/>
    </source>
</evidence>
<keyword evidence="5" id="KW-0808">Transferase</keyword>
<evidence type="ECO:0000256" key="15">
    <source>
        <dbReference type="ARBA" id="ARBA00023180"/>
    </source>
</evidence>
<dbReference type="SUPFAM" id="SSF52058">
    <property type="entry name" value="L domain-like"/>
    <property type="match status" value="2"/>
</dbReference>
<dbReference type="PRINTS" id="PR00019">
    <property type="entry name" value="LEURICHRPT"/>
</dbReference>
<sequence length="986" mass="110480">MVLRKVKGEKNMMKTEEDTELLDLTSKLQLREVIILSTVASACIREEHHALLAVKASLSVDSDSLMTLGLPAQSVKHRVASWTGQNCCDWDGVVCSNKTIKHVVKLEIHGFQGSINPALASLSHLEYLYLGGNGYFESIPAFLGSLKNLKHLYMSSAYFLDTYIPPQLGNLSRLTYLHISSDGVYPDASANSLHWLSRLSYLTTLDISGWPLRTSDWLESVSTLPSLRVLKLSNTSLPSIDLNLVPHVNFTYLAEIDLSRNNWSSTFPSWLTKLPTLSIVNLDSCGLYGKIPESLGNLTSLSTLTMFENNLYGEIPGLIRGMCKMKILDLSVNYLSGDIADVGKAMAHCMNQLDFVYLRSNSLTGRLSQWFESFTDVHITTQLSNDSFAAVGIRHSNNSGELSLFRDLDLSYNSLDGILTEEHLANLPMLDYFDLSENPLRITFDMNWVPPFQLHVLGLSSCQLQSQFPHWLLTQTRIVVLDIHDTRCMRTIPNRFWSSFTALKYLDLSKNLFTGQLPTSLVHLRKLHFLALNSNGLEGGIPDMPDSFVVLDLHNNSFSGPLPCKLGGKHYRQEVGNIILSDNRLNGSIPTCFCNMTWLYILDLSNNNLSGHLPDCWNRNSTLRVVDFSNNNLEGEIPSSMGSFSRLRSLHLNNNRLSGMLPSSLQYCKMLILLDVGENNLKGYIPLWIAKSLDSLMILRLRSNQFYGNIPTCLSQLQGLHVLDLGNNKLSGHIPHSLGNFTAMASQNTWQLDPNEFFLLTNYHIYHINLYLMTKGEELTYSTNLYLMKSIDLSDNELTGGVPFEMGVLVELNCFNLSGNNLSGTIPETFGRMLRLESLDLSWNHLSGVIPQTLASLDSLSLLNLSYNNLSRTIPRGSHLQTLGYQDPYIYAGNKYLCTPLATESCSRDNVNPDDLGEGKDGHDIWLYVISGLGFGFGFSAVFWVLVFCKAVGRMYFQYIDLAYERACYRVILLGIKLNAKLVGKK</sequence>
<keyword evidence="6" id="KW-0597">Phosphoprotein</keyword>
<evidence type="ECO:0000256" key="6">
    <source>
        <dbReference type="ARBA" id="ARBA00022553"/>
    </source>
</evidence>
<dbReference type="InterPro" id="IPR003591">
    <property type="entry name" value="Leu-rich_rpt_typical-subtyp"/>
</dbReference>
<keyword evidence="11" id="KW-0418">Kinase</keyword>
<comment type="catalytic activity">
    <reaction evidence="16">
        <text>L-threonyl-[protein] + ATP = O-phospho-L-threonyl-[protein] + ADP + H(+)</text>
        <dbReference type="Rhea" id="RHEA:46608"/>
        <dbReference type="Rhea" id="RHEA-COMP:11060"/>
        <dbReference type="Rhea" id="RHEA-COMP:11605"/>
        <dbReference type="ChEBI" id="CHEBI:15378"/>
        <dbReference type="ChEBI" id="CHEBI:30013"/>
        <dbReference type="ChEBI" id="CHEBI:30616"/>
        <dbReference type="ChEBI" id="CHEBI:61977"/>
        <dbReference type="ChEBI" id="CHEBI:456216"/>
        <dbReference type="EC" id="2.7.11.1"/>
    </reaction>
</comment>
<dbReference type="PANTHER" id="PTHR48063:SF92">
    <property type="entry name" value="LEUCINE-RICH REPEAT-CONTAINING N-TERMINAL PLANT-TYPE DOMAIN-CONTAINING PROTEIN"/>
    <property type="match status" value="1"/>
</dbReference>
<dbReference type="STRING" id="77586.A0A0D9WLL0"/>
<name>A0A0D9WLL0_9ORYZ</name>
<dbReference type="EC" id="2.7.11.1" evidence="3"/>
<dbReference type="EnsemblPlants" id="LPERR06G02220.1">
    <property type="protein sequence ID" value="LPERR06G02220.1"/>
    <property type="gene ID" value="LPERR06G02220"/>
</dbReference>
<evidence type="ECO:0000256" key="5">
    <source>
        <dbReference type="ARBA" id="ARBA00022527"/>
    </source>
</evidence>
<keyword evidence="5" id="KW-0723">Serine/threonine-protein kinase</keyword>
<keyword evidence="13 18" id="KW-0472">Membrane</keyword>
<keyword evidence="4" id="KW-1003">Cell membrane</keyword>
<accession>A0A0D9WLL0</accession>
<dbReference type="InterPro" id="IPR032675">
    <property type="entry name" value="LRR_dom_sf"/>
</dbReference>
<reference evidence="20 21" key="1">
    <citation type="submission" date="2012-08" db="EMBL/GenBank/DDBJ databases">
        <title>Oryza genome evolution.</title>
        <authorList>
            <person name="Wing R.A."/>
        </authorList>
    </citation>
    <scope>NUCLEOTIDE SEQUENCE</scope>
</reference>
<evidence type="ECO:0000256" key="4">
    <source>
        <dbReference type="ARBA" id="ARBA00022475"/>
    </source>
</evidence>
<dbReference type="FunFam" id="3.80.10.10:FF:000383">
    <property type="entry name" value="Leucine-rich repeat receptor protein kinase EMS1"/>
    <property type="match status" value="1"/>
</dbReference>
<evidence type="ECO:0000256" key="9">
    <source>
        <dbReference type="ARBA" id="ARBA00022729"/>
    </source>
</evidence>
<evidence type="ECO:0000256" key="12">
    <source>
        <dbReference type="ARBA" id="ARBA00022989"/>
    </source>
</evidence>
<keyword evidence="15" id="KW-0325">Glycoprotein</keyword>
<evidence type="ECO:0000256" key="11">
    <source>
        <dbReference type="ARBA" id="ARBA00022777"/>
    </source>
</evidence>
<dbReference type="SUPFAM" id="SSF52047">
    <property type="entry name" value="RNI-like"/>
    <property type="match status" value="1"/>
</dbReference>
<keyword evidence="21" id="KW-1185">Reference proteome</keyword>
<feature type="domain" description="Disease resistance R13L4/SHOC-2-like LRR" evidence="19">
    <location>
        <begin position="120"/>
        <end position="308"/>
    </location>
</feature>
<comment type="subcellular location">
    <subcellularLocation>
        <location evidence="1">Cell membrane</location>
        <topology evidence="1">Single-pass type I membrane protein</topology>
    </subcellularLocation>
</comment>
<dbReference type="Pfam" id="PF13855">
    <property type="entry name" value="LRR_8"/>
    <property type="match status" value="1"/>
</dbReference>
<dbReference type="HOGENOM" id="CLU_000288_18_3_1"/>
<evidence type="ECO:0000256" key="16">
    <source>
        <dbReference type="ARBA" id="ARBA00047899"/>
    </source>
</evidence>
<evidence type="ECO:0000256" key="10">
    <source>
        <dbReference type="ARBA" id="ARBA00022737"/>
    </source>
</evidence>
<evidence type="ECO:0000256" key="3">
    <source>
        <dbReference type="ARBA" id="ARBA00012513"/>
    </source>
</evidence>
<dbReference type="GO" id="GO:0004674">
    <property type="term" value="F:protein serine/threonine kinase activity"/>
    <property type="evidence" value="ECO:0007669"/>
    <property type="project" value="UniProtKB-KW"/>
</dbReference>
<keyword evidence="9" id="KW-0732">Signal</keyword>
<keyword evidence="12 18" id="KW-1133">Transmembrane helix</keyword>
<evidence type="ECO:0000256" key="2">
    <source>
        <dbReference type="ARBA" id="ARBA00009592"/>
    </source>
</evidence>
<dbReference type="FunFam" id="3.80.10.10:FF:000095">
    <property type="entry name" value="LRR receptor-like serine/threonine-protein kinase GSO1"/>
    <property type="match status" value="1"/>
</dbReference>
<dbReference type="Gramene" id="LPERR06G02220.1">
    <property type="protein sequence ID" value="LPERR06G02220.1"/>
    <property type="gene ID" value="LPERR06G02220"/>
</dbReference>
<keyword evidence="14" id="KW-0675">Receptor</keyword>
<evidence type="ECO:0000256" key="8">
    <source>
        <dbReference type="ARBA" id="ARBA00022692"/>
    </source>
</evidence>
<dbReference type="Pfam" id="PF00560">
    <property type="entry name" value="LRR_1"/>
    <property type="match status" value="5"/>
</dbReference>
<dbReference type="Gene3D" id="3.80.10.10">
    <property type="entry name" value="Ribonuclease Inhibitor"/>
    <property type="match status" value="3"/>
</dbReference>
<dbReference type="GO" id="GO:0005886">
    <property type="term" value="C:plasma membrane"/>
    <property type="evidence" value="ECO:0007669"/>
    <property type="project" value="UniProtKB-SubCell"/>
</dbReference>
<dbReference type="SMART" id="SM00369">
    <property type="entry name" value="LRR_TYP"/>
    <property type="match status" value="10"/>
</dbReference>
<evidence type="ECO:0000256" key="14">
    <source>
        <dbReference type="ARBA" id="ARBA00023170"/>
    </source>
</evidence>
<comment type="catalytic activity">
    <reaction evidence="17">
        <text>L-seryl-[protein] + ATP = O-phospho-L-seryl-[protein] + ADP + H(+)</text>
        <dbReference type="Rhea" id="RHEA:17989"/>
        <dbReference type="Rhea" id="RHEA-COMP:9863"/>
        <dbReference type="Rhea" id="RHEA-COMP:11604"/>
        <dbReference type="ChEBI" id="CHEBI:15378"/>
        <dbReference type="ChEBI" id="CHEBI:29999"/>
        <dbReference type="ChEBI" id="CHEBI:30616"/>
        <dbReference type="ChEBI" id="CHEBI:83421"/>
        <dbReference type="ChEBI" id="CHEBI:456216"/>
        <dbReference type="EC" id="2.7.11.1"/>
    </reaction>
</comment>
<dbReference type="InterPro" id="IPR001611">
    <property type="entry name" value="Leu-rich_rpt"/>
</dbReference>
<dbReference type="Pfam" id="PF23598">
    <property type="entry name" value="LRR_14"/>
    <property type="match status" value="1"/>
</dbReference>
<reference evidence="21" key="2">
    <citation type="submission" date="2013-12" db="EMBL/GenBank/DDBJ databases">
        <authorList>
            <person name="Yu Y."/>
            <person name="Lee S."/>
            <person name="de Baynast K."/>
            <person name="Wissotski M."/>
            <person name="Liu L."/>
            <person name="Talag J."/>
            <person name="Goicoechea J."/>
            <person name="Angelova A."/>
            <person name="Jetty R."/>
            <person name="Kudrna D."/>
            <person name="Golser W."/>
            <person name="Rivera L."/>
            <person name="Zhang J."/>
            <person name="Wing R."/>
        </authorList>
    </citation>
    <scope>NUCLEOTIDE SEQUENCE</scope>
</reference>